<sequence>MKKYYEDAKYNAAFVRCVDVMSQMLQKYGHQVLDKLEQDAQQKVEHSEERNQAQPLTNKAA</sequence>
<evidence type="ECO:0000256" key="1">
    <source>
        <dbReference type="SAM" id="MobiDB-lite"/>
    </source>
</evidence>
<dbReference type="Proteomes" id="UP000214760">
    <property type="component" value="Unassembled WGS sequence"/>
</dbReference>
<feature type="compositionally biased region" description="Polar residues" evidence="1">
    <location>
        <begin position="52"/>
        <end position="61"/>
    </location>
</feature>
<feature type="compositionally biased region" description="Basic and acidic residues" evidence="1">
    <location>
        <begin position="39"/>
        <end position="51"/>
    </location>
</feature>
<name>A0A1I6JRB4_9FIRM</name>
<dbReference type="RefSeq" id="WP_031473412.1">
    <property type="nucleotide sequence ID" value="NZ_FOZC01000010.1"/>
</dbReference>
<accession>A0A1I6JRB4</accession>
<evidence type="ECO:0000313" key="2">
    <source>
        <dbReference type="EMBL" id="SFR81505.1"/>
    </source>
</evidence>
<evidence type="ECO:0000313" key="3">
    <source>
        <dbReference type="Proteomes" id="UP000214760"/>
    </source>
</evidence>
<gene>
    <name evidence="2" type="ORF">SAMN02910262_01829</name>
</gene>
<protein>
    <submittedName>
        <fullName evidence="2">Uncharacterized protein</fullName>
    </submittedName>
</protein>
<dbReference type="AlphaFoldDB" id="A0A1I6JRB4"/>
<feature type="region of interest" description="Disordered" evidence="1">
    <location>
        <begin position="39"/>
        <end position="61"/>
    </location>
</feature>
<reference evidence="2 3" key="1">
    <citation type="submission" date="2016-10" db="EMBL/GenBank/DDBJ databases">
        <authorList>
            <person name="de Groot N.N."/>
        </authorList>
    </citation>
    <scope>NUCLEOTIDE SEQUENCE [LARGE SCALE GENOMIC DNA]</scope>
    <source>
        <strain evidence="2 3">F</strain>
    </source>
</reference>
<organism evidence="2 3">
    <name type="scientific">[Clostridium] aminophilum</name>
    <dbReference type="NCBI Taxonomy" id="1526"/>
    <lineage>
        <taxon>Bacteria</taxon>
        <taxon>Bacillati</taxon>
        <taxon>Bacillota</taxon>
        <taxon>Clostridia</taxon>
        <taxon>Lachnospirales</taxon>
        <taxon>Lachnospiraceae</taxon>
    </lineage>
</organism>
<proteinExistence type="predicted"/>
<dbReference type="EMBL" id="FOZC01000010">
    <property type="protein sequence ID" value="SFR81505.1"/>
    <property type="molecule type" value="Genomic_DNA"/>
</dbReference>